<evidence type="ECO:0000313" key="2">
    <source>
        <dbReference type="EMBL" id="ELW66495.1"/>
    </source>
</evidence>
<dbReference type="EMBL" id="KB320648">
    <property type="protein sequence ID" value="ELW66495.1"/>
    <property type="molecule type" value="Genomic_DNA"/>
</dbReference>
<reference evidence="3" key="1">
    <citation type="submission" date="2012-07" db="EMBL/GenBank/DDBJ databases">
        <title>Genome of the Chinese tree shrew, a rising model animal genetically related to primates.</title>
        <authorList>
            <person name="Zhang G."/>
            <person name="Fan Y."/>
            <person name="Yao Y."/>
            <person name="Huang Z."/>
        </authorList>
    </citation>
    <scope>NUCLEOTIDE SEQUENCE [LARGE SCALE GENOMIC DNA]</scope>
</reference>
<proteinExistence type="predicted"/>
<evidence type="ECO:0000313" key="3">
    <source>
        <dbReference type="Proteomes" id="UP000011518"/>
    </source>
</evidence>
<name>L9KUC3_TUPCH</name>
<protein>
    <submittedName>
        <fullName evidence="2">Uncharacterized protein</fullName>
    </submittedName>
</protein>
<feature type="region of interest" description="Disordered" evidence="1">
    <location>
        <begin position="1"/>
        <end position="26"/>
    </location>
</feature>
<evidence type="ECO:0000256" key="1">
    <source>
        <dbReference type="SAM" id="MobiDB-lite"/>
    </source>
</evidence>
<sequence>MDRSTSRPTVHAAPGPTAGSQSKPSLGHSLTAAAFRGLRLLGLRAPSFALCPLPLWLSVDSGLGNMAAHFPDGSQRSSPPAVHILSGCSSDGLYGQWAMVDMMVCPFQDQVMKSLKDLGPPWWQSGRAELNDAGAIEDSLGKGSWVTLSMPDVSMILADWKVWGRIEKPTCGGNEASVIAQKTPLVLQPREHSPALDSPHRPGMGSMYYVGRFPAIGKNNSCQLSCSR</sequence>
<dbReference type="InParanoid" id="L9KUC3"/>
<reference evidence="3" key="2">
    <citation type="journal article" date="2013" name="Nat. Commun.">
        <title>Genome of the Chinese tree shrew.</title>
        <authorList>
            <person name="Fan Y."/>
            <person name="Huang Z.Y."/>
            <person name="Cao C.C."/>
            <person name="Chen C.S."/>
            <person name="Chen Y.X."/>
            <person name="Fan D.D."/>
            <person name="He J."/>
            <person name="Hou H.L."/>
            <person name="Hu L."/>
            <person name="Hu X.T."/>
            <person name="Jiang X.T."/>
            <person name="Lai R."/>
            <person name="Lang Y.S."/>
            <person name="Liang B."/>
            <person name="Liao S.G."/>
            <person name="Mu D."/>
            <person name="Ma Y.Y."/>
            <person name="Niu Y.Y."/>
            <person name="Sun X.Q."/>
            <person name="Xia J.Q."/>
            <person name="Xiao J."/>
            <person name="Xiong Z.Q."/>
            <person name="Xu L."/>
            <person name="Yang L."/>
            <person name="Zhang Y."/>
            <person name="Zhao W."/>
            <person name="Zhao X.D."/>
            <person name="Zheng Y.T."/>
            <person name="Zhou J.M."/>
            <person name="Zhu Y.B."/>
            <person name="Zhang G.J."/>
            <person name="Wang J."/>
            <person name="Yao Y.G."/>
        </authorList>
    </citation>
    <scope>NUCLEOTIDE SEQUENCE [LARGE SCALE GENOMIC DNA]</scope>
</reference>
<organism evidence="2 3">
    <name type="scientific">Tupaia chinensis</name>
    <name type="common">Chinese tree shrew</name>
    <name type="synonym">Tupaia belangeri chinensis</name>
    <dbReference type="NCBI Taxonomy" id="246437"/>
    <lineage>
        <taxon>Eukaryota</taxon>
        <taxon>Metazoa</taxon>
        <taxon>Chordata</taxon>
        <taxon>Craniata</taxon>
        <taxon>Vertebrata</taxon>
        <taxon>Euteleostomi</taxon>
        <taxon>Mammalia</taxon>
        <taxon>Eutheria</taxon>
        <taxon>Euarchontoglires</taxon>
        <taxon>Scandentia</taxon>
        <taxon>Tupaiidae</taxon>
        <taxon>Tupaia</taxon>
    </lineage>
</organism>
<dbReference type="AlphaFoldDB" id="L9KUC3"/>
<accession>L9KUC3</accession>
<dbReference type="Proteomes" id="UP000011518">
    <property type="component" value="Unassembled WGS sequence"/>
</dbReference>
<gene>
    <name evidence="2" type="ORF">TREES_T100017038</name>
</gene>
<keyword evidence="3" id="KW-1185">Reference proteome</keyword>